<feature type="compositionally biased region" description="Polar residues" evidence="7">
    <location>
        <begin position="1"/>
        <end position="16"/>
    </location>
</feature>
<comment type="similarity">
    <text evidence="3 6">Belongs to the GTP cyclohydrolase I family.</text>
</comment>
<dbReference type="Pfam" id="PF01227">
    <property type="entry name" value="GTP_cyclohydroI"/>
    <property type="match status" value="1"/>
</dbReference>
<evidence type="ECO:0000256" key="6">
    <source>
        <dbReference type="HAMAP-Rule" id="MF_00223"/>
    </source>
</evidence>
<comment type="pathway">
    <text evidence="2 6">Cofactor biosynthesis; 7,8-dihydroneopterin triphosphate biosynthesis; 7,8-dihydroneopterin triphosphate from GTP: step 1/1.</text>
</comment>
<dbReference type="InterPro" id="IPR020602">
    <property type="entry name" value="GTP_CycHdrlase_I_dom"/>
</dbReference>
<keyword evidence="6" id="KW-0342">GTP-binding</keyword>
<dbReference type="GO" id="GO:0006730">
    <property type="term" value="P:one-carbon metabolic process"/>
    <property type="evidence" value="ECO:0007669"/>
    <property type="project" value="UniProtKB-UniRule"/>
</dbReference>
<evidence type="ECO:0000313" key="10">
    <source>
        <dbReference type="Proteomes" id="UP000001505"/>
    </source>
</evidence>
<dbReference type="RefSeq" id="WP_013182508.1">
    <property type="nucleotide sequence ID" value="NC_014225.1"/>
</dbReference>
<dbReference type="PANTHER" id="PTHR11109:SF7">
    <property type="entry name" value="GTP CYCLOHYDROLASE 1"/>
    <property type="match status" value="1"/>
</dbReference>
<dbReference type="Gene3D" id="3.30.1130.10">
    <property type="match status" value="1"/>
</dbReference>
<feature type="binding site" evidence="6">
    <location>
        <position position="107"/>
    </location>
    <ligand>
        <name>Zn(2+)</name>
        <dbReference type="ChEBI" id="CHEBI:29105"/>
    </ligand>
</feature>
<protein>
    <recommendedName>
        <fullName evidence="6">GTP cyclohydrolase 1</fullName>
        <ecNumber evidence="6">3.5.4.16</ecNumber>
    </recommendedName>
    <alternativeName>
        <fullName evidence="6">GTP cyclohydrolase I</fullName>
        <shortName evidence="6">GTP-CH-I</shortName>
    </alternativeName>
</protein>
<dbReference type="SUPFAM" id="SSF55620">
    <property type="entry name" value="Tetrahydrobiopterin biosynthesis enzymes-like"/>
    <property type="match status" value="1"/>
</dbReference>
<dbReference type="AlphaFoldDB" id="D6YRV5"/>
<organism evidence="9 10">
    <name type="scientific">Waddlia chondrophila (strain ATCC VR-1470 / WSU 86-1044)</name>
    <dbReference type="NCBI Taxonomy" id="716544"/>
    <lineage>
        <taxon>Bacteria</taxon>
        <taxon>Pseudomonadati</taxon>
        <taxon>Chlamydiota</taxon>
        <taxon>Chlamydiia</taxon>
        <taxon>Parachlamydiales</taxon>
        <taxon>Waddliaceae</taxon>
        <taxon>Waddlia</taxon>
    </lineage>
</organism>
<dbReference type="STRING" id="716544.wcw_1451"/>
<name>D6YRV5_WADCW</name>
<dbReference type="OrthoDB" id="9801207at2"/>
<evidence type="ECO:0000256" key="5">
    <source>
        <dbReference type="ARBA" id="ARBA00022801"/>
    </source>
</evidence>
<dbReference type="UniPathway" id="UPA00848">
    <property type="reaction ID" value="UER00151"/>
</dbReference>
<dbReference type="KEGG" id="wch:wcw_1451"/>
<dbReference type="InterPro" id="IPR018234">
    <property type="entry name" value="GTP_CycHdrlase_I_CS"/>
</dbReference>
<keyword evidence="5 6" id="KW-0378">Hydrolase</keyword>
<evidence type="ECO:0000256" key="1">
    <source>
        <dbReference type="ARBA" id="ARBA00001052"/>
    </source>
</evidence>
<gene>
    <name evidence="6 9" type="primary">folE</name>
    <name evidence="9" type="ordered locus">wcw_1451</name>
</gene>
<dbReference type="GO" id="GO:0008270">
    <property type="term" value="F:zinc ion binding"/>
    <property type="evidence" value="ECO:0007669"/>
    <property type="project" value="UniProtKB-UniRule"/>
</dbReference>
<dbReference type="HOGENOM" id="CLU_049768_3_2_0"/>
<evidence type="ECO:0000256" key="2">
    <source>
        <dbReference type="ARBA" id="ARBA00005080"/>
    </source>
</evidence>
<evidence type="ECO:0000256" key="3">
    <source>
        <dbReference type="ARBA" id="ARBA00008085"/>
    </source>
</evidence>
<accession>D6YRV5</accession>
<keyword evidence="4 6" id="KW-0554">One-carbon metabolism</keyword>
<dbReference type="Gene3D" id="1.10.286.10">
    <property type="match status" value="1"/>
</dbReference>
<comment type="subunit">
    <text evidence="6">Homopolymer.</text>
</comment>
<feature type="binding site" evidence="6">
    <location>
        <position position="110"/>
    </location>
    <ligand>
        <name>Zn(2+)</name>
        <dbReference type="ChEBI" id="CHEBI:29105"/>
    </ligand>
</feature>
<feature type="binding site" evidence="6">
    <location>
        <position position="178"/>
    </location>
    <ligand>
        <name>Zn(2+)</name>
        <dbReference type="ChEBI" id="CHEBI:29105"/>
    </ligand>
</feature>
<dbReference type="FunFam" id="3.30.1130.10:FF:000001">
    <property type="entry name" value="GTP cyclohydrolase 1"/>
    <property type="match status" value="1"/>
</dbReference>
<dbReference type="PROSITE" id="PS00860">
    <property type="entry name" value="GTP_CYCLOHYDROL_1_2"/>
    <property type="match status" value="1"/>
</dbReference>
<feature type="region of interest" description="Disordered" evidence="7">
    <location>
        <begin position="1"/>
        <end position="24"/>
    </location>
</feature>
<evidence type="ECO:0000313" key="9">
    <source>
        <dbReference type="EMBL" id="ADI38800.1"/>
    </source>
</evidence>
<dbReference type="EMBL" id="CP001928">
    <property type="protein sequence ID" value="ADI38800.1"/>
    <property type="molecule type" value="Genomic_DNA"/>
</dbReference>
<keyword evidence="6" id="KW-0862">Zinc</keyword>
<dbReference type="PANTHER" id="PTHR11109">
    <property type="entry name" value="GTP CYCLOHYDROLASE I"/>
    <property type="match status" value="1"/>
</dbReference>
<dbReference type="GO" id="GO:0003934">
    <property type="term" value="F:GTP cyclohydrolase I activity"/>
    <property type="evidence" value="ECO:0007669"/>
    <property type="project" value="UniProtKB-UniRule"/>
</dbReference>
<comment type="catalytic activity">
    <reaction evidence="1 6">
        <text>GTP + H2O = 7,8-dihydroneopterin 3'-triphosphate + formate + H(+)</text>
        <dbReference type="Rhea" id="RHEA:17473"/>
        <dbReference type="ChEBI" id="CHEBI:15377"/>
        <dbReference type="ChEBI" id="CHEBI:15378"/>
        <dbReference type="ChEBI" id="CHEBI:15740"/>
        <dbReference type="ChEBI" id="CHEBI:37565"/>
        <dbReference type="ChEBI" id="CHEBI:58462"/>
        <dbReference type="EC" id="3.5.4.16"/>
    </reaction>
</comment>
<evidence type="ECO:0000256" key="4">
    <source>
        <dbReference type="ARBA" id="ARBA00022563"/>
    </source>
</evidence>
<dbReference type="HAMAP" id="MF_00223">
    <property type="entry name" value="FolE"/>
    <property type="match status" value="1"/>
</dbReference>
<proteinExistence type="inferred from homology"/>
<evidence type="ECO:0000256" key="7">
    <source>
        <dbReference type="SAM" id="MobiDB-lite"/>
    </source>
</evidence>
<dbReference type="NCBIfam" id="TIGR00063">
    <property type="entry name" value="folE"/>
    <property type="match status" value="1"/>
</dbReference>
<feature type="domain" description="GTP cyclohydrolase I" evidence="8">
    <location>
        <begin position="37"/>
        <end position="214"/>
    </location>
</feature>
<evidence type="ECO:0000259" key="8">
    <source>
        <dbReference type="Pfam" id="PF01227"/>
    </source>
</evidence>
<keyword evidence="6" id="KW-0479">Metal-binding</keyword>
<sequence>MHQSKIDQQAITTNFPSPVKAPPQMSDEERIHYIAVRFKEIMEALGLDLNDKSLERTPQRVARMYVKEVFSGLNPSTFPPISYIEDQYKTLNRSNMLFMKVFVTSFCEHHFVPMIGTAYVAYLPNKKLIGLSKIPRIVRFFARRPQVQERLTAQIADSLSRILETEDVAVSINCQHFCIAARGIEDQNGWCTTQVLRGKFHDEALQRQEFFDAIKRSSLNP</sequence>
<keyword evidence="10" id="KW-1185">Reference proteome</keyword>
<dbReference type="NCBIfam" id="NF006824">
    <property type="entry name" value="PRK09347.1-1"/>
    <property type="match status" value="1"/>
</dbReference>
<dbReference type="InterPro" id="IPR043134">
    <property type="entry name" value="GTP-CH-I_N"/>
</dbReference>
<dbReference type="GO" id="GO:0046654">
    <property type="term" value="P:tetrahydrofolate biosynthetic process"/>
    <property type="evidence" value="ECO:0007669"/>
    <property type="project" value="UniProtKB-UniRule"/>
</dbReference>
<dbReference type="GO" id="GO:0005525">
    <property type="term" value="F:GTP binding"/>
    <property type="evidence" value="ECO:0007669"/>
    <property type="project" value="UniProtKB-KW"/>
</dbReference>
<dbReference type="InterPro" id="IPR001474">
    <property type="entry name" value="GTP_CycHdrlase_I"/>
</dbReference>
<dbReference type="eggNOG" id="COG0302">
    <property type="taxonomic scope" value="Bacteria"/>
</dbReference>
<keyword evidence="6" id="KW-0547">Nucleotide-binding</keyword>
<dbReference type="NCBIfam" id="NF006826">
    <property type="entry name" value="PRK09347.1-3"/>
    <property type="match status" value="1"/>
</dbReference>
<reference evidence="9 10" key="1">
    <citation type="journal article" date="2010" name="PLoS ONE">
        <title>The Waddlia genome: a window into chlamydial biology.</title>
        <authorList>
            <person name="Bertelli C."/>
            <person name="Collyn F."/>
            <person name="Croxatto A."/>
            <person name="Ruckert C."/>
            <person name="Polkinghorne A."/>
            <person name="Kebbi-Beghdadi C."/>
            <person name="Goesmann A."/>
            <person name="Vaughan L."/>
            <person name="Greub G."/>
        </authorList>
    </citation>
    <scope>NUCLEOTIDE SEQUENCE [LARGE SCALE GENOMIC DNA]</scope>
    <source>
        <strain evidence="10">ATCC VR-1470 / WSU 86-1044</strain>
    </source>
</reference>
<dbReference type="Proteomes" id="UP000001505">
    <property type="component" value="Chromosome"/>
</dbReference>
<dbReference type="EC" id="3.5.4.16" evidence="6"/>
<dbReference type="GO" id="GO:0005737">
    <property type="term" value="C:cytoplasm"/>
    <property type="evidence" value="ECO:0007669"/>
    <property type="project" value="TreeGrafter"/>
</dbReference>
<dbReference type="GO" id="GO:0006729">
    <property type="term" value="P:tetrahydrobiopterin biosynthetic process"/>
    <property type="evidence" value="ECO:0007669"/>
    <property type="project" value="TreeGrafter"/>
</dbReference>
<dbReference type="InterPro" id="IPR043133">
    <property type="entry name" value="GTP-CH-I_C/QueF"/>
</dbReference>